<evidence type="ECO:0000259" key="1">
    <source>
        <dbReference type="PROSITE" id="PS51186"/>
    </source>
</evidence>
<protein>
    <submittedName>
        <fullName evidence="2">GNAT family N-acetyltransferase</fullName>
    </submittedName>
</protein>
<dbReference type="Pfam" id="PF13508">
    <property type="entry name" value="Acetyltransf_7"/>
    <property type="match status" value="1"/>
</dbReference>
<dbReference type="Proteomes" id="UP001165367">
    <property type="component" value="Unassembled WGS sequence"/>
</dbReference>
<dbReference type="InterPro" id="IPR016181">
    <property type="entry name" value="Acyl_CoA_acyltransferase"/>
</dbReference>
<name>A0ABS9KM82_9BACT</name>
<dbReference type="CDD" id="cd04301">
    <property type="entry name" value="NAT_SF"/>
    <property type="match status" value="1"/>
</dbReference>
<keyword evidence="3" id="KW-1185">Reference proteome</keyword>
<reference evidence="2" key="1">
    <citation type="submission" date="2022-01" db="EMBL/GenBank/DDBJ databases">
        <authorList>
            <person name="Jo J.-H."/>
            <person name="Im W.-T."/>
        </authorList>
    </citation>
    <scope>NUCLEOTIDE SEQUENCE</scope>
    <source>
        <strain evidence="2">NA20</strain>
    </source>
</reference>
<dbReference type="InterPro" id="IPR000182">
    <property type="entry name" value="GNAT_dom"/>
</dbReference>
<dbReference type="RefSeq" id="WP_237868624.1">
    <property type="nucleotide sequence ID" value="NZ_JAKLTR010000002.1"/>
</dbReference>
<organism evidence="2 3">
    <name type="scientific">Terrimonas ginsenosidimutans</name>
    <dbReference type="NCBI Taxonomy" id="2908004"/>
    <lineage>
        <taxon>Bacteria</taxon>
        <taxon>Pseudomonadati</taxon>
        <taxon>Bacteroidota</taxon>
        <taxon>Chitinophagia</taxon>
        <taxon>Chitinophagales</taxon>
        <taxon>Chitinophagaceae</taxon>
        <taxon>Terrimonas</taxon>
    </lineage>
</organism>
<dbReference type="PROSITE" id="PS51186">
    <property type="entry name" value="GNAT"/>
    <property type="match status" value="1"/>
</dbReference>
<comment type="caution">
    <text evidence="2">The sequence shown here is derived from an EMBL/GenBank/DDBJ whole genome shotgun (WGS) entry which is preliminary data.</text>
</comment>
<dbReference type="SUPFAM" id="SSF55729">
    <property type="entry name" value="Acyl-CoA N-acyltransferases (Nat)"/>
    <property type="match status" value="1"/>
</dbReference>
<dbReference type="Gene3D" id="3.40.630.30">
    <property type="match status" value="1"/>
</dbReference>
<sequence length="152" mass="17647">MIQLYYEQVDNSKNIPYDLLLLADETIEAINKYVFGSEFYLVKNDHQLIGAFCLSPISRQTIELKNIAVLPEFQRKGIGSIIIGYIKEICLTRYPQIIVGTPDSAAAQIQFYEKNGFKRSGVRKDFFIQQYDEPIYEDGIQLRDMLLLTYKF</sequence>
<gene>
    <name evidence="2" type="ORF">LZZ85_03850</name>
</gene>
<accession>A0ABS9KM82</accession>
<evidence type="ECO:0000313" key="3">
    <source>
        <dbReference type="Proteomes" id="UP001165367"/>
    </source>
</evidence>
<feature type="domain" description="N-acetyltransferase" evidence="1">
    <location>
        <begin position="1"/>
        <end position="152"/>
    </location>
</feature>
<proteinExistence type="predicted"/>
<dbReference type="EMBL" id="JAKLTR010000002">
    <property type="protein sequence ID" value="MCG2613395.1"/>
    <property type="molecule type" value="Genomic_DNA"/>
</dbReference>
<evidence type="ECO:0000313" key="2">
    <source>
        <dbReference type="EMBL" id="MCG2613395.1"/>
    </source>
</evidence>